<dbReference type="Proteomes" id="UP000887574">
    <property type="component" value="Unplaced"/>
</dbReference>
<dbReference type="AlphaFoldDB" id="A0A915CW81"/>
<evidence type="ECO:0000313" key="2">
    <source>
        <dbReference type="WBParaSite" id="jg13014"/>
    </source>
</evidence>
<keyword evidence="1" id="KW-1185">Reference proteome</keyword>
<dbReference type="WBParaSite" id="jg13014">
    <property type="protein sequence ID" value="jg13014"/>
    <property type="gene ID" value="jg13014"/>
</dbReference>
<name>A0A915CW81_9BILA</name>
<evidence type="ECO:0000313" key="1">
    <source>
        <dbReference type="Proteomes" id="UP000887574"/>
    </source>
</evidence>
<sequence length="130" mass="14798">MFVGHLASNPLITCTSPIVQSENVIPMINSSVGVMYWNSIQDEELRANRVEIESYSYSSKDRGDMRKKVKLTGGTNYWKREMVTRALERKRQQGLGIPNLIDEEVGGQVDDVAERIEELLSFEIDEDSDE</sequence>
<accession>A0A915CW81</accession>
<proteinExistence type="predicted"/>
<organism evidence="1 2">
    <name type="scientific">Ditylenchus dipsaci</name>
    <dbReference type="NCBI Taxonomy" id="166011"/>
    <lineage>
        <taxon>Eukaryota</taxon>
        <taxon>Metazoa</taxon>
        <taxon>Ecdysozoa</taxon>
        <taxon>Nematoda</taxon>
        <taxon>Chromadorea</taxon>
        <taxon>Rhabditida</taxon>
        <taxon>Tylenchina</taxon>
        <taxon>Tylenchomorpha</taxon>
        <taxon>Sphaerularioidea</taxon>
        <taxon>Anguinidae</taxon>
        <taxon>Anguininae</taxon>
        <taxon>Ditylenchus</taxon>
    </lineage>
</organism>
<reference evidence="2" key="1">
    <citation type="submission" date="2022-11" db="UniProtKB">
        <authorList>
            <consortium name="WormBaseParasite"/>
        </authorList>
    </citation>
    <scope>IDENTIFICATION</scope>
</reference>
<protein>
    <submittedName>
        <fullName evidence="2">Uncharacterized protein</fullName>
    </submittedName>
</protein>